<keyword evidence="2" id="KW-1185">Reference proteome</keyword>
<evidence type="ECO:0000313" key="1">
    <source>
        <dbReference type="EMBL" id="RWY57367.1"/>
    </source>
</evidence>
<reference evidence="1 2" key="1">
    <citation type="submission" date="2019-01" db="EMBL/GenBank/DDBJ databases">
        <title>Mucilaginibacter antarcticum sp. nov., isolated from antarctic soil.</title>
        <authorList>
            <person name="Yan Y.-Q."/>
            <person name="Du Z.-J."/>
        </authorList>
    </citation>
    <scope>NUCLEOTIDE SEQUENCE [LARGE SCALE GENOMIC DNA]</scope>
    <source>
        <strain evidence="1 2">F01003</strain>
    </source>
</reference>
<dbReference type="Pfam" id="PF19777">
    <property type="entry name" value="DUF6263"/>
    <property type="match status" value="1"/>
</dbReference>
<dbReference type="Proteomes" id="UP000286701">
    <property type="component" value="Unassembled WGS sequence"/>
</dbReference>
<accession>A0A444MUV5</accession>
<name>A0A444MUV5_9SPHI</name>
<organism evidence="1 2">
    <name type="scientific">Mucilaginibacter gilvus</name>
    <dbReference type="NCBI Taxonomy" id="2305909"/>
    <lineage>
        <taxon>Bacteria</taxon>
        <taxon>Pseudomonadati</taxon>
        <taxon>Bacteroidota</taxon>
        <taxon>Sphingobacteriia</taxon>
        <taxon>Sphingobacteriales</taxon>
        <taxon>Sphingobacteriaceae</taxon>
        <taxon>Mucilaginibacter</taxon>
    </lineage>
</organism>
<comment type="caution">
    <text evidence="1">The sequence shown here is derived from an EMBL/GenBank/DDBJ whole genome shotgun (WGS) entry which is preliminary data.</text>
</comment>
<dbReference type="EMBL" id="SBIW01000001">
    <property type="protein sequence ID" value="RWY57367.1"/>
    <property type="molecule type" value="Genomic_DNA"/>
</dbReference>
<dbReference type="RefSeq" id="WP_128531873.1">
    <property type="nucleotide sequence ID" value="NZ_SBIW01000001.1"/>
</dbReference>
<proteinExistence type="predicted"/>
<sequence length="307" mass="33793">MKKYLTLLLLFIGLNGYAQKVKLQLNLQKDSTYYLTTNANISIDQAINGTHQVMTTIITAKVAHKVTAINDTLYNLETSYVNMAMHMDMMGKVIDFSSSLDRQDIISKLLGSMLNRPFTIIMSKRGKVVAVMGTDSLYVHMFDNLPSIPDAQKNQLRAQLQQSFGEKSIKSNLQDSFVMLPKDEIGANGVWTTNSLMEAAAIVANTKINYSLKAITDDACLIEGTGTVLSEKTLPDYRVANGIQMRMTAVSGELTTKIKLNKTTGWIVENKQTRNLKATVQIKDTAATPGGMTYPMSIIGDMTATGK</sequence>
<gene>
    <name evidence="1" type="ORF">EPL05_02200</name>
</gene>
<protein>
    <submittedName>
        <fullName evidence="1">Uncharacterized protein</fullName>
    </submittedName>
</protein>
<evidence type="ECO:0000313" key="2">
    <source>
        <dbReference type="Proteomes" id="UP000286701"/>
    </source>
</evidence>
<dbReference type="OrthoDB" id="3034330at2"/>
<dbReference type="InterPro" id="IPR046230">
    <property type="entry name" value="DUF6263"/>
</dbReference>
<dbReference type="AlphaFoldDB" id="A0A444MUV5"/>